<feature type="domain" description="Reverse transcriptase zinc-binding" evidence="1">
    <location>
        <begin position="325"/>
        <end position="409"/>
    </location>
</feature>
<dbReference type="Proteomes" id="UP000015106">
    <property type="component" value="Chromosome 1"/>
</dbReference>
<dbReference type="AlphaFoldDB" id="A0A8R7NZK9"/>
<dbReference type="EnsemblPlants" id="TuG1812G0100002505.01.T01">
    <property type="protein sequence ID" value="TuG1812G0100002505.01.T01.cds353275"/>
    <property type="gene ID" value="TuG1812G0100002505.01"/>
</dbReference>
<dbReference type="Gramene" id="TuG1812G0100002505.01.T01">
    <property type="protein sequence ID" value="TuG1812G0100002505.01.T01.cds353275"/>
    <property type="gene ID" value="TuG1812G0100002505.01"/>
</dbReference>
<accession>A0A8R7NZK9</accession>
<protein>
    <recommendedName>
        <fullName evidence="1">Reverse transcriptase zinc-binding domain-containing protein</fullName>
    </recommendedName>
</protein>
<sequence>MPIRASLYVDDAVVFLAPIKEDVQFFANTLKHFGEVTVLVTNCFKSFVAPIHCENVDLPDILQSFPAMRCSFPMKYLGLPLSVKRLKRIHYQPLEDKVAGQLTPWVRRHVVSAGRAVLVKSVLTAIAIYYMTVLDLPVEVKKKIDALRRAFLWAGCDKVTGRKCKINWEQVCKSKMHGGLGILNLDKFATALRLWWLWDEWLHPDKPWVGLGTPCDDNDRDIFAGATKVQVGDGVRAKFWESPWLDGIRPKDIAPKIYDLSKKKNCSVRLALHDNFWTSQVDILQGITVQHLSEFVSLWERVSHVHLDVNTPDTITWKFTTNGHYSAASAYKAQFYGHTDTAMIPTIWKIWVPPKCKFFAWLAINNRIWTADRLQRRGWPNCNLCPLCKQVQESAAHLLFQCRYTIRVWRMIKDWLGLHDVHPSDWSDATSVKEWW</sequence>
<proteinExistence type="predicted"/>
<dbReference type="InterPro" id="IPR026960">
    <property type="entry name" value="RVT-Znf"/>
</dbReference>
<evidence type="ECO:0000313" key="3">
    <source>
        <dbReference type="Proteomes" id="UP000015106"/>
    </source>
</evidence>
<organism evidence="2 3">
    <name type="scientific">Triticum urartu</name>
    <name type="common">Red wild einkorn</name>
    <name type="synonym">Crithodium urartu</name>
    <dbReference type="NCBI Taxonomy" id="4572"/>
    <lineage>
        <taxon>Eukaryota</taxon>
        <taxon>Viridiplantae</taxon>
        <taxon>Streptophyta</taxon>
        <taxon>Embryophyta</taxon>
        <taxon>Tracheophyta</taxon>
        <taxon>Spermatophyta</taxon>
        <taxon>Magnoliopsida</taxon>
        <taxon>Liliopsida</taxon>
        <taxon>Poales</taxon>
        <taxon>Poaceae</taxon>
        <taxon>BOP clade</taxon>
        <taxon>Pooideae</taxon>
        <taxon>Triticodae</taxon>
        <taxon>Triticeae</taxon>
        <taxon>Triticinae</taxon>
        <taxon>Triticum</taxon>
    </lineage>
</organism>
<reference evidence="3" key="1">
    <citation type="journal article" date="2013" name="Nature">
        <title>Draft genome of the wheat A-genome progenitor Triticum urartu.</title>
        <authorList>
            <person name="Ling H.Q."/>
            <person name="Zhao S."/>
            <person name="Liu D."/>
            <person name="Wang J."/>
            <person name="Sun H."/>
            <person name="Zhang C."/>
            <person name="Fan H."/>
            <person name="Li D."/>
            <person name="Dong L."/>
            <person name="Tao Y."/>
            <person name="Gao C."/>
            <person name="Wu H."/>
            <person name="Li Y."/>
            <person name="Cui Y."/>
            <person name="Guo X."/>
            <person name="Zheng S."/>
            <person name="Wang B."/>
            <person name="Yu K."/>
            <person name="Liang Q."/>
            <person name="Yang W."/>
            <person name="Lou X."/>
            <person name="Chen J."/>
            <person name="Feng M."/>
            <person name="Jian J."/>
            <person name="Zhang X."/>
            <person name="Luo G."/>
            <person name="Jiang Y."/>
            <person name="Liu J."/>
            <person name="Wang Z."/>
            <person name="Sha Y."/>
            <person name="Zhang B."/>
            <person name="Wu H."/>
            <person name="Tang D."/>
            <person name="Shen Q."/>
            <person name="Xue P."/>
            <person name="Zou S."/>
            <person name="Wang X."/>
            <person name="Liu X."/>
            <person name="Wang F."/>
            <person name="Yang Y."/>
            <person name="An X."/>
            <person name="Dong Z."/>
            <person name="Zhang K."/>
            <person name="Zhang X."/>
            <person name="Luo M.C."/>
            <person name="Dvorak J."/>
            <person name="Tong Y."/>
            <person name="Wang J."/>
            <person name="Yang H."/>
            <person name="Li Z."/>
            <person name="Wang D."/>
            <person name="Zhang A."/>
            <person name="Wang J."/>
        </authorList>
    </citation>
    <scope>NUCLEOTIDE SEQUENCE</scope>
    <source>
        <strain evidence="3">cv. G1812</strain>
    </source>
</reference>
<evidence type="ECO:0000313" key="2">
    <source>
        <dbReference type="EnsemblPlants" id="TuG1812G0100002505.01.T01.cds353275"/>
    </source>
</evidence>
<name>A0A8R7NZK9_TRIUA</name>
<reference evidence="2" key="2">
    <citation type="submission" date="2018-03" db="EMBL/GenBank/DDBJ databases">
        <title>The Triticum urartu genome reveals the dynamic nature of wheat genome evolution.</title>
        <authorList>
            <person name="Ling H."/>
            <person name="Ma B."/>
            <person name="Shi X."/>
            <person name="Liu H."/>
            <person name="Dong L."/>
            <person name="Sun H."/>
            <person name="Cao Y."/>
            <person name="Gao Q."/>
            <person name="Zheng S."/>
            <person name="Li Y."/>
            <person name="Yu Y."/>
            <person name="Du H."/>
            <person name="Qi M."/>
            <person name="Li Y."/>
            <person name="Yu H."/>
            <person name="Cui Y."/>
            <person name="Wang N."/>
            <person name="Chen C."/>
            <person name="Wu H."/>
            <person name="Zhao Y."/>
            <person name="Zhang J."/>
            <person name="Li Y."/>
            <person name="Zhou W."/>
            <person name="Zhang B."/>
            <person name="Hu W."/>
            <person name="Eijk M."/>
            <person name="Tang J."/>
            <person name="Witsenboer H."/>
            <person name="Zhao S."/>
            <person name="Li Z."/>
            <person name="Zhang A."/>
            <person name="Wang D."/>
            <person name="Liang C."/>
        </authorList>
    </citation>
    <scope>NUCLEOTIDE SEQUENCE [LARGE SCALE GENOMIC DNA]</scope>
    <source>
        <strain evidence="2">cv. G1812</strain>
    </source>
</reference>
<dbReference type="PANTHER" id="PTHR33116">
    <property type="entry name" value="REVERSE TRANSCRIPTASE ZINC-BINDING DOMAIN-CONTAINING PROTEIN-RELATED-RELATED"/>
    <property type="match status" value="1"/>
</dbReference>
<reference evidence="2" key="3">
    <citation type="submission" date="2022-06" db="UniProtKB">
        <authorList>
            <consortium name="EnsemblPlants"/>
        </authorList>
    </citation>
    <scope>IDENTIFICATION</scope>
</reference>
<dbReference type="Pfam" id="PF13966">
    <property type="entry name" value="zf-RVT"/>
    <property type="match status" value="1"/>
</dbReference>
<keyword evidence="3" id="KW-1185">Reference proteome</keyword>
<evidence type="ECO:0000259" key="1">
    <source>
        <dbReference type="Pfam" id="PF13966"/>
    </source>
</evidence>
<dbReference type="PANTHER" id="PTHR33116:SF78">
    <property type="entry name" value="OS12G0587133 PROTEIN"/>
    <property type="match status" value="1"/>
</dbReference>